<dbReference type="InterPro" id="IPR036390">
    <property type="entry name" value="WH_DNA-bd_sf"/>
</dbReference>
<reference evidence="5" key="1">
    <citation type="submission" date="2012-02" db="EMBL/GenBank/DDBJ databases">
        <title>Whole genome shotgun sequence of Gordonia otitidis NBRC 100426.</title>
        <authorList>
            <person name="Yoshida I."/>
            <person name="Hosoyama A."/>
            <person name="Tsuchikane K."/>
            <person name="Katsumata H."/>
            <person name="Yamazaki S."/>
            <person name="Fujita N."/>
        </authorList>
    </citation>
    <scope>NUCLEOTIDE SEQUENCE [LARGE SCALE GENOMIC DNA]</scope>
    <source>
        <strain evidence="5">NBRC 100426</strain>
    </source>
</reference>
<dbReference type="EMBL" id="BAFB01000036">
    <property type="protein sequence ID" value="GAB33009.1"/>
    <property type="molecule type" value="Genomic_DNA"/>
</dbReference>
<evidence type="ECO:0000256" key="1">
    <source>
        <dbReference type="ARBA" id="ARBA00023015"/>
    </source>
</evidence>
<dbReference type="STRING" id="1108044.GOOTI_036_00200"/>
<dbReference type="Proteomes" id="UP000005038">
    <property type="component" value="Unassembled WGS sequence"/>
</dbReference>
<dbReference type="AlphaFoldDB" id="H5THQ1"/>
<dbReference type="SMART" id="SM00895">
    <property type="entry name" value="FCD"/>
    <property type="match status" value="1"/>
</dbReference>
<keyword evidence="6" id="KW-1185">Reference proteome</keyword>
<dbReference type="InterPro" id="IPR036388">
    <property type="entry name" value="WH-like_DNA-bd_sf"/>
</dbReference>
<dbReference type="Gene3D" id="1.20.120.530">
    <property type="entry name" value="GntR ligand-binding domain-like"/>
    <property type="match status" value="1"/>
</dbReference>
<evidence type="ECO:0000313" key="5">
    <source>
        <dbReference type="EMBL" id="GAB33009.1"/>
    </source>
</evidence>
<dbReference type="Pfam" id="PF00392">
    <property type="entry name" value="GntR"/>
    <property type="match status" value="1"/>
</dbReference>
<keyword evidence="2" id="KW-0238">DNA-binding</keyword>
<dbReference type="SUPFAM" id="SSF46785">
    <property type="entry name" value="Winged helix' DNA-binding domain"/>
    <property type="match status" value="1"/>
</dbReference>
<dbReference type="SUPFAM" id="SSF48008">
    <property type="entry name" value="GntR ligand-binding domain-like"/>
    <property type="match status" value="1"/>
</dbReference>
<evidence type="ECO:0000313" key="6">
    <source>
        <dbReference type="Proteomes" id="UP000005038"/>
    </source>
</evidence>
<organism evidence="5 6">
    <name type="scientific">Gordonia otitidis (strain DSM 44809 / CCUG 52243 / JCM 12355 / NBRC 100426 / IFM 10032)</name>
    <dbReference type="NCBI Taxonomy" id="1108044"/>
    <lineage>
        <taxon>Bacteria</taxon>
        <taxon>Bacillati</taxon>
        <taxon>Actinomycetota</taxon>
        <taxon>Actinomycetes</taxon>
        <taxon>Mycobacteriales</taxon>
        <taxon>Gordoniaceae</taxon>
        <taxon>Gordonia</taxon>
    </lineage>
</organism>
<dbReference type="PANTHER" id="PTHR43537">
    <property type="entry name" value="TRANSCRIPTIONAL REGULATOR, GNTR FAMILY"/>
    <property type="match status" value="1"/>
</dbReference>
<gene>
    <name evidence="5" type="ORF">GOOTI_036_00200</name>
</gene>
<name>H5THQ1_GORO1</name>
<feature type="domain" description="HTH gntR-type" evidence="4">
    <location>
        <begin position="18"/>
        <end position="85"/>
    </location>
</feature>
<dbReference type="RefSeq" id="WP_007237270.1">
    <property type="nucleotide sequence ID" value="NZ_BAFB01000036.1"/>
</dbReference>
<sequence>MTVKPHEKIDTGSDTVSSVRKESAAREIRSLVFAGELRPGSKVDQDALAERLGMSKLPVREALIALAGEGIIETIPRRGAYVADLSREDIRDHYWMLGVISGLAAERAAANLSDDDFADLDALAAQMEATDDLLEMERLNSAFHRMINKASRSRRLIAELRLLSRAIPPNFFDSHPDAVASSLRDHREILDALRDRSPGIARTLIEGHFLRGGHRAVELLEEAGFWRE</sequence>
<proteinExistence type="predicted"/>
<dbReference type="Pfam" id="PF07729">
    <property type="entry name" value="FCD"/>
    <property type="match status" value="1"/>
</dbReference>
<dbReference type="PROSITE" id="PS50949">
    <property type="entry name" value="HTH_GNTR"/>
    <property type="match status" value="1"/>
</dbReference>
<dbReference type="GO" id="GO:0003677">
    <property type="term" value="F:DNA binding"/>
    <property type="evidence" value="ECO:0007669"/>
    <property type="project" value="UniProtKB-KW"/>
</dbReference>
<keyword evidence="1" id="KW-0805">Transcription regulation</keyword>
<evidence type="ECO:0000256" key="3">
    <source>
        <dbReference type="ARBA" id="ARBA00023163"/>
    </source>
</evidence>
<keyword evidence="3" id="KW-0804">Transcription</keyword>
<dbReference type="InterPro" id="IPR008920">
    <property type="entry name" value="TF_FadR/GntR_C"/>
</dbReference>
<evidence type="ECO:0000259" key="4">
    <source>
        <dbReference type="PROSITE" id="PS50949"/>
    </source>
</evidence>
<dbReference type="GO" id="GO:0003700">
    <property type="term" value="F:DNA-binding transcription factor activity"/>
    <property type="evidence" value="ECO:0007669"/>
    <property type="project" value="InterPro"/>
</dbReference>
<protein>
    <submittedName>
        <fullName evidence="5">GntR family transcriptional regulator</fullName>
    </submittedName>
</protein>
<evidence type="ECO:0000256" key="2">
    <source>
        <dbReference type="ARBA" id="ARBA00023125"/>
    </source>
</evidence>
<accession>H5THQ1</accession>
<dbReference type="CDD" id="cd07377">
    <property type="entry name" value="WHTH_GntR"/>
    <property type="match status" value="1"/>
</dbReference>
<dbReference type="SMART" id="SM00345">
    <property type="entry name" value="HTH_GNTR"/>
    <property type="match status" value="1"/>
</dbReference>
<dbReference type="PANTHER" id="PTHR43537:SF24">
    <property type="entry name" value="GLUCONATE OPERON TRANSCRIPTIONAL REPRESSOR"/>
    <property type="match status" value="1"/>
</dbReference>
<dbReference type="Gene3D" id="1.10.10.10">
    <property type="entry name" value="Winged helix-like DNA-binding domain superfamily/Winged helix DNA-binding domain"/>
    <property type="match status" value="1"/>
</dbReference>
<comment type="caution">
    <text evidence="5">The sequence shown here is derived from an EMBL/GenBank/DDBJ whole genome shotgun (WGS) entry which is preliminary data.</text>
</comment>
<dbReference type="InterPro" id="IPR011711">
    <property type="entry name" value="GntR_C"/>
</dbReference>
<dbReference type="OrthoDB" id="3864082at2"/>
<dbReference type="InterPro" id="IPR000524">
    <property type="entry name" value="Tscrpt_reg_HTH_GntR"/>
</dbReference>